<dbReference type="InterPro" id="IPR052567">
    <property type="entry name" value="OP_Dioxygenase"/>
</dbReference>
<dbReference type="SUPFAM" id="SSF109604">
    <property type="entry name" value="HD-domain/PDEase-like"/>
    <property type="match status" value="1"/>
</dbReference>
<sequence>MDPNCCDDIHCEENNDSLTNAKCIVDEIWKMLESGMEEEYIGEAISQLEHALQAAASASANGCDDETVLAALLHDIGQFVVASDMSQQMLMTDEVTGETVSVGAHGHEIIGGQFLRAKGFSDKVAQLVEAHVNVKRYLTGSNPDYYNSLSDASKASLKFQGGPFTAEQVKQFEASDHFALKVQLRRWDDAAKVVGLQTPTLEFYRPIAINHLLNQQKLKQQ</sequence>
<dbReference type="STRING" id="670386.D3B9U3"/>
<dbReference type="PANTHER" id="PTHR40202">
    <property type="match status" value="1"/>
</dbReference>
<dbReference type="InterPro" id="IPR006674">
    <property type="entry name" value="HD_domain"/>
</dbReference>
<dbReference type="OMA" id="KMTLVHQ"/>
<feature type="domain" description="HD" evidence="1">
    <location>
        <begin position="50"/>
        <end position="136"/>
    </location>
</feature>
<reference evidence="2 3" key="1">
    <citation type="journal article" date="2011" name="Genome Res.">
        <title>Phylogeny-wide analysis of social amoeba genomes highlights ancient origins for complex intercellular communication.</title>
        <authorList>
            <person name="Heidel A.J."/>
            <person name="Lawal H.M."/>
            <person name="Felder M."/>
            <person name="Schilde C."/>
            <person name="Helps N.R."/>
            <person name="Tunggal B."/>
            <person name="Rivero F."/>
            <person name="John U."/>
            <person name="Schleicher M."/>
            <person name="Eichinger L."/>
            <person name="Platzer M."/>
            <person name="Noegel A.A."/>
            <person name="Schaap P."/>
            <person name="Gloeckner G."/>
        </authorList>
    </citation>
    <scope>NUCLEOTIDE SEQUENCE [LARGE SCALE GENOMIC DNA]</scope>
    <source>
        <strain evidence="3">ATCC 26659 / Pp 5 / PN500</strain>
    </source>
</reference>
<gene>
    <name evidence="2" type="ORF">PPL_05240</name>
</gene>
<evidence type="ECO:0000313" key="2">
    <source>
        <dbReference type="EMBL" id="EFA82005.1"/>
    </source>
</evidence>
<keyword evidence="3" id="KW-1185">Reference proteome</keyword>
<dbReference type="RefSeq" id="XP_020434122.1">
    <property type="nucleotide sequence ID" value="XM_020576133.1"/>
</dbReference>
<proteinExistence type="predicted"/>
<dbReference type="Gene3D" id="1.10.3210.10">
    <property type="entry name" value="Hypothetical protein af1432"/>
    <property type="match status" value="1"/>
</dbReference>
<evidence type="ECO:0000313" key="3">
    <source>
        <dbReference type="Proteomes" id="UP000001396"/>
    </source>
</evidence>
<organism evidence="2 3">
    <name type="scientific">Heterostelium pallidum (strain ATCC 26659 / Pp 5 / PN500)</name>
    <name type="common">Cellular slime mold</name>
    <name type="synonym">Polysphondylium pallidum</name>
    <dbReference type="NCBI Taxonomy" id="670386"/>
    <lineage>
        <taxon>Eukaryota</taxon>
        <taxon>Amoebozoa</taxon>
        <taxon>Evosea</taxon>
        <taxon>Eumycetozoa</taxon>
        <taxon>Dictyostelia</taxon>
        <taxon>Acytosteliales</taxon>
        <taxon>Acytosteliaceae</taxon>
        <taxon>Heterostelium</taxon>
    </lineage>
</organism>
<dbReference type="GeneID" id="31360726"/>
<dbReference type="PANTHER" id="PTHR40202:SF1">
    <property type="entry name" value="HD DOMAIN-CONTAINING PROTEIN"/>
    <property type="match status" value="1"/>
</dbReference>
<accession>D3B9U3</accession>
<dbReference type="AlphaFoldDB" id="D3B9U3"/>
<dbReference type="Pfam" id="PF01966">
    <property type="entry name" value="HD"/>
    <property type="match status" value="1"/>
</dbReference>
<dbReference type="Proteomes" id="UP000001396">
    <property type="component" value="Unassembled WGS sequence"/>
</dbReference>
<evidence type="ECO:0000259" key="1">
    <source>
        <dbReference type="Pfam" id="PF01966"/>
    </source>
</evidence>
<dbReference type="InParanoid" id="D3B9U3"/>
<name>D3B9U3_HETP5</name>
<protein>
    <recommendedName>
        <fullName evidence="1">HD domain-containing protein</fullName>
    </recommendedName>
</protein>
<dbReference type="EMBL" id="ADBJ01000022">
    <property type="protein sequence ID" value="EFA82005.1"/>
    <property type="molecule type" value="Genomic_DNA"/>
</dbReference>
<comment type="caution">
    <text evidence="2">The sequence shown here is derived from an EMBL/GenBank/DDBJ whole genome shotgun (WGS) entry which is preliminary data.</text>
</comment>